<keyword evidence="1" id="KW-1133">Transmembrane helix</keyword>
<keyword evidence="1" id="KW-0812">Transmembrane</keyword>
<protein>
    <submittedName>
        <fullName evidence="2">Uncharacterized protein</fullName>
    </submittedName>
</protein>
<dbReference type="Proteomes" id="UP001324270">
    <property type="component" value="Unassembled WGS sequence"/>
</dbReference>
<feature type="transmembrane region" description="Helical" evidence="1">
    <location>
        <begin position="36"/>
        <end position="57"/>
    </location>
</feature>
<proteinExistence type="predicted"/>
<evidence type="ECO:0000313" key="3">
    <source>
        <dbReference type="Proteomes" id="UP001324270"/>
    </source>
</evidence>
<organism evidence="2 3">
    <name type="scientific">Capnocytophaga gingivalis</name>
    <dbReference type="NCBI Taxonomy" id="1017"/>
    <lineage>
        <taxon>Bacteria</taxon>
        <taxon>Pseudomonadati</taxon>
        <taxon>Bacteroidota</taxon>
        <taxon>Flavobacteriia</taxon>
        <taxon>Flavobacteriales</taxon>
        <taxon>Flavobacteriaceae</taxon>
        <taxon>Capnocytophaga</taxon>
    </lineage>
</organism>
<dbReference type="EMBL" id="JAYKBV010000004">
    <property type="protein sequence ID" value="MEB3039851.1"/>
    <property type="molecule type" value="Genomic_DNA"/>
</dbReference>
<name>A0ABU5Y7S9_9FLAO</name>
<reference evidence="2 3" key="1">
    <citation type="submission" date="2023-12" db="EMBL/GenBank/DDBJ databases">
        <title>Genomic sequences of Capnocytophaga and Parvimonas strains.</title>
        <authorList>
            <person name="Watt R.M."/>
            <person name="Wang M."/>
            <person name="Yang T."/>
            <person name="Tong W.M."/>
        </authorList>
    </citation>
    <scope>NUCLEOTIDE SEQUENCE [LARGE SCALE GENOMIC DNA]</scope>
    <source>
        <strain evidence="2 3">CCUG 13156</strain>
    </source>
</reference>
<keyword evidence="3" id="KW-1185">Reference proteome</keyword>
<accession>A0ABU5Y7S9</accession>
<evidence type="ECO:0000256" key="1">
    <source>
        <dbReference type="SAM" id="Phobius"/>
    </source>
</evidence>
<gene>
    <name evidence="2" type="ORF">VJJ49_03975</name>
</gene>
<keyword evidence="1" id="KW-0472">Membrane</keyword>
<comment type="caution">
    <text evidence="2">The sequence shown here is derived from an EMBL/GenBank/DDBJ whole genome shotgun (WGS) entry which is preliminary data.</text>
</comment>
<dbReference type="RefSeq" id="WP_323979007.1">
    <property type="nucleotide sequence ID" value="NZ_JAYKBV010000004.1"/>
</dbReference>
<sequence length="64" mass="7434">MKRDLFLASLLFGILMFASFIVVYQYVLGTSFKESVYLSLPMALLSSITWGVIVYYLKKRQMKN</sequence>
<feature type="transmembrane region" description="Helical" evidence="1">
    <location>
        <begin position="5"/>
        <end position="24"/>
    </location>
</feature>
<evidence type="ECO:0000313" key="2">
    <source>
        <dbReference type="EMBL" id="MEB3039851.1"/>
    </source>
</evidence>